<proteinExistence type="predicted"/>
<sequence>MVLRIVSLLPSATELLFFILDRLNAGHDEPVAILVGRSHECDWPEIYRELPVLTSSRIHGEASCAEIDKQVREELAAGYSLYSVDTELLLSLSPDVVVTQSLCQVCTVDYAMVVDLLADADPKPRILDTNPSSFHDVFADIRRISNAIGAADVGEQLIKELQARVDAALAHVKPTGLKIGFCEWTDPIFCGGHWTPQMIEMAGALHPLNPTRGPGLGAWPSRTIGVDEFVAMDPDLIIVAPCGMELDRSKEETLAIIAQPWWQENLTDKPLFVVNGNHIFHFTPDDCASLSSISSGTIPE</sequence>
<dbReference type="AlphaFoldDB" id="A0A6G0W6X9"/>
<dbReference type="VEuPathDB" id="FungiDB:AeMF1_001590"/>
<dbReference type="Proteomes" id="UP000481153">
    <property type="component" value="Unassembled WGS sequence"/>
</dbReference>
<gene>
    <name evidence="2" type="ORF">Ae201684_018576</name>
</gene>
<dbReference type="SUPFAM" id="SSF53807">
    <property type="entry name" value="Helical backbone' metal receptor"/>
    <property type="match status" value="1"/>
</dbReference>
<dbReference type="EMBL" id="VJMJ01000341">
    <property type="protein sequence ID" value="KAF0722243.1"/>
    <property type="molecule type" value="Genomic_DNA"/>
</dbReference>
<evidence type="ECO:0000313" key="3">
    <source>
        <dbReference type="Proteomes" id="UP000481153"/>
    </source>
</evidence>
<feature type="domain" description="Fe/B12 periplasmic-binding" evidence="1">
    <location>
        <begin position="4"/>
        <end position="300"/>
    </location>
</feature>
<protein>
    <recommendedName>
        <fullName evidence="1">Fe/B12 periplasmic-binding domain-containing protein</fullName>
    </recommendedName>
</protein>
<organism evidence="2 3">
    <name type="scientific">Aphanomyces euteiches</name>
    <dbReference type="NCBI Taxonomy" id="100861"/>
    <lineage>
        <taxon>Eukaryota</taxon>
        <taxon>Sar</taxon>
        <taxon>Stramenopiles</taxon>
        <taxon>Oomycota</taxon>
        <taxon>Saprolegniomycetes</taxon>
        <taxon>Saprolegniales</taxon>
        <taxon>Verrucalvaceae</taxon>
        <taxon>Aphanomyces</taxon>
    </lineage>
</organism>
<dbReference type="PROSITE" id="PS50983">
    <property type="entry name" value="FE_B12_PBP"/>
    <property type="match status" value="1"/>
</dbReference>
<reference evidence="2 3" key="1">
    <citation type="submission" date="2019-07" db="EMBL/GenBank/DDBJ databases">
        <title>Genomics analysis of Aphanomyces spp. identifies a new class of oomycete effector associated with host adaptation.</title>
        <authorList>
            <person name="Gaulin E."/>
        </authorList>
    </citation>
    <scope>NUCLEOTIDE SEQUENCE [LARGE SCALE GENOMIC DNA]</scope>
    <source>
        <strain evidence="2 3">ATCC 201684</strain>
    </source>
</reference>
<dbReference type="InterPro" id="IPR002491">
    <property type="entry name" value="ABC_transptr_periplasmic_BD"/>
</dbReference>
<dbReference type="PANTHER" id="PTHR42860">
    <property type="entry name" value="VITAMIN B12-BINDING PROTEIN"/>
    <property type="match status" value="1"/>
</dbReference>
<dbReference type="InterPro" id="IPR051030">
    <property type="entry name" value="Vitamin_B12-ABC_binding"/>
</dbReference>
<keyword evidence="3" id="KW-1185">Reference proteome</keyword>
<dbReference type="Gene3D" id="3.40.50.1980">
    <property type="entry name" value="Nitrogenase molybdenum iron protein domain"/>
    <property type="match status" value="2"/>
</dbReference>
<name>A0A6G0W6X9_9STRA</name>
<comment type="caution">
    <text evidence="2">The sequence shown here is derived from an EMBL/GenBank/DDBJ whole genome shotgun (WGS) entry which is preliminary data.</text>
</comment>
<dbReference type="PANTHER" id="PTHR42860:SF1">
    <property type="entry name" value="VITAMIN B12-BINDING PROTEIN"/>
    <property type="match status" value="1"/>
</dbReference>
<evidence type="ECO:0000313" key="2">
    <source>
        <dbReference type="EMBL" id="KAF0722243.1"/>
    </source>
</evidence>
<accession>A0A6G0W6X9</accession>
<evidence type="ECO:0000259" key="1">
    <source>
        <dbReference type="PROSITE" id="PS50983"/>
    </source>
</evidence>